<keyword evidence="3" id="KW-1185">Reference proteome</keyword>
<reference evidence="3" key="1">
    <citation type="journal article" date="2019" name="Int. J. Syst. Evol. Microbiol.">
        <title>The Global Catalogue of Microorganisms (GCM) 10K type strain sequencing project: providing services to taxonomists for standard genome sequencing and annotation.</title>
        <authorList>
            <consortium name="The Broad Institute Genomics Platform"/>
            <consortium name="The Broad Institute Genome Sequencing Center for Infectious Disease"/>
            <person name="Wu L."/>
            <person name="Ma J."/>
        </authorList>
    </citation>
    <scope>NUCLEOTIDE SEQUENCE [LARGE SCALE GENOMIC DNA]</scope>
    <source>
        <strain evidence="3">WYCCWR 13023</strain>
    </source>
</reference>
<keyword evidence="1" id="KW-0812">Transmembrane</keyword>
<sequence length="65" mass="7471">NSFTTFLLKTSLKVWGGNGFLECFLSVDIIASIIVNFFQDETEHKKTEANRFGFFMMINCLRSVL</sequence>
<keyword evidence="1" id="KW-0472">Membrane</keyword>
<dbReference type="EMBL" id="JBHSGV010000008">
    <property type="protein sequence ID" value="MFC4749601.1"/>
    <property type="molecule type" value="Genomic_DNA"/>
</dbReference>
<dbReference type="RefSeq" id="WP_213259732.1">
    <property type="nucleotide sequence ID" value="NZ_JAGYWA010000008.1"/>
</dbReference>
<proteinExistence type="predicted"/>
<comment type="caution">
    <text evidence="2">The sequence shown here is derived from an EMBL/GenBank/DDBJ whole genome shotgun (WGS) entry which is preliminary data.</text>
</comment>
<name>A0ABV9PJR8_9FLAO</name>
<evidence type="ECO:0000313" key="2">
    <source>
        <dbReference type="EMBL" id="MFC4749601.1"/>
    </source>
</evidence>
<dbReference type="Proteomes" id="UP001595935">
    <property type="component" value="Unassembled WGS sequence"/>
</dbReference>
<organism evidence="2 3">
    <name type="scientific">Flavobacterium branchiicola</name>
    <dbReference type="NCBI Taxonomy" id="1114875"/>
    <lineage>
        <taxon>Bacteria</taxon>
        <taxon>Pseudomonadati</taxon>
        <taxon>Bacteroidota</taxon>
        <taxon>Flavobacteriia</taxon>
        <taxon>Flavobacteriales</taxon>
        <taxon>Flavobacteriaceae</taxon>
        <taxon>Flavobacterium</taxon>
    </lineage>
</organism>
<protein>
    <submittedName>
        <fullName evidence="2">Uncharacterized protein</fullName>
    </submittedName>
</protein>
<evidence type="ECO:0000256" key="1">
    <source>
        <dbReference type="SAM" id="Phobius"/>
    </source>
</evidence>
<keyword evidence="1" id="KW-1133">Transmembrane helix</keyword>
<feature type="non-terminal residue" evidence="2">
    <location>
        <position position="1"/>
    </location>
</feature>
<feature type="transmembrane region" description="Helical" evidence="1">
    <location>
        <begin position="19"/>
        <end position="38"/>
    </location>
</feature>
<gene>
    <name evidence="2" type="ORF">ACFO5S_19275</name>
</gene>
<accession>A0ABV9PJR8</accession>
<evidence type="ECO:0000313" key="3">
    <source>
        <dbReference type="Proteomes" id="UP001595935"/>
    </source>
</evidence>